<dbReference type="PANTHER" id="PTHR34319:SF7">
    <property type="entry name" value="HNH ENDONUCLEASE DOMAIN-CONTAINING PROTEIN"/>
    <property type="match status" value="1"/>
</dbReference>
<dbReference type="AlphaFoldDB" id="A0A0N9NB87"/>
<sequence length="159" mass="17892">MANQIYLTLEGKKQGLISSGCSSYDSIGNKFQANHENEIFVYSTTYSINRHQNVSHAPFTFTKLDDKSTPLLINCINDNELLNCDFSFYRTDNSGKLVIYKKIKLTNASIISITNHHPNALDSNDAQAYETISMRYESITCEHMTANTSSYSIPKSSNI</sequence>
<organism evidence="1">
    <name type="scientific">Pectobacterium carotovorum</name>
    <name type="common">Erwinia carotovora</name>
    <dbReference type="NCBI Taxonomy" id="554"/>
    <lineage>
        <taxon>Bacteria</taxon>
        <taxon>Pseudomonadati</taxon>
        <taxon>Pseudomonadota</taxon>
        <taxon>Gammaproteobacteria</taxon>
        <taxon>Enterobacterales</taxon>
        <taxon>Pectobacteriaceae</taxon>
        <taxon>Pectobacterium</taxon>
    </lineage>
</organism>
<dbReference type="NCBIfam" id="TIGR03344">
    <property type="entry name" value="VI_effect_Hcp1"/>
    <property type="match status" value="1"/>
</dbReference>
<dbReference type="EMBL" id="KT351733">
    <property type="protein sequence ID" value="ALG88515.1"/>
    <property type="molecule type" value="Genomic_DNA"/>
</dbReference>
<accession>A0A0N9NB87</accession>
<name>A0A0N9NB87_PECCA</name>
<proteinExistence type="predicted"/>
<geneLocation type="plasmid" evidence="1">
    <name>Drgb2</name>
</geneLocation>
<reference evidence="1" key="1">
    <citation type="journal article" date="2015" name="Environ. Microbiol.">
        <title>Plasmids from the gut microbiome of cabbage root fly larvae encode SaxA that catalyses the conversion of the plant toxin 2-phenylethyl isothiocyanate.</title>
        <authorList>
            <person name="Welte C.U."/>
            <person name="de Graaf R.M."/>
            <person name="van den Bosch T.J."/>
            <person name="Op den Camp H.J."/>
            <person name="van Dam N.M."/>
            <person name="Jetten M.S."/>
        </authorList>
    </citation>
    <scope>NUCLEOTIDE SEQUENCE</scope>
    <source>
        <plasmid evidence="1">Drgb2</plasmid>
    </source>
</reference>
<dbReference type="InterPro" id="IPR052947">
    <property type="entry name" value="T6SS_Hcp1_domain"/>
</dbReference>
<dbReference type="PANTHER" id="PTHR34319">
    <property type="entry name" value="MAJOR EXPORTED PROTEIN"/>
    <property type="match status" value="1"/>
</dbReference>
<dbReference type="InterPro" id="IPR008514">
    <property type="entry name" value="T6SS_Hcp"/>
</dbReference>
<keyword evidence="1" id="KW-0614">Plasmid</keyword>
<evidence type="ECO:0000313" key="1">
    <source>
        <dbReference type="EMBL" id="ALG88515.1"/>
    </source>
</evidence>
<dbReference type="SUPFAM" id="SSF141452">
    <property type="entry name" value="Hcp1-like"/>
    <property type="match status" value="1"/>
</dbReference>
<protein>
    <submittedName>
        <fullName evidence="1">Secreted protein hcp</fullName>
    </submittedName>
</protein>
<dbReference type="Gene3D" id="2.30.110.20">
    <property type="entry name" value="Hcp1-like"/>
    <property type="match status" value="1"/>
</dbReference>
<dbReference type="Pfam" id="PF05638">
    <property type="entry name" value="T6SS_HCP"/>
    <property type="match status" value="1"/>
</dbReference>
<reference evidence="1" key="2">
    <citation type="submission" date="2015-07" db="EMBL/GenBank/DDBJ databases">
        <authorList>
            <person name="Welte C."/>
            <person name="de Graaf R."/>
            <person name="van den Bosch T.J.M."/>
            <person name="Op den Camp H."/>
            <person name="van Dam N."/>
            <person name="Jetten M."/>
        </authorList>
    </citation>
    <scope>NUCLEOTIDE SEQUENCE</scope>
    <source>
        <plasmid evidence="1">Drgb2</plasmid>
    </source>
</reference>
<dbReference type="RefSeq" id="WP_181375497.1">
    <property type="nucleotide sequence ID" value="NZ_KT351733.1"/>
</dbReference>
<dbReference type="InterPro" id="IPR036624">
    <property type="entry name" value="Hcp1-lik_sf"/>
</dbReference>